<dbReference type="AlphaFoldDB" id="A0A255DE70"/>
<evidence type="ECO:0000256" key="2">
    <source>
        <dbReference type="SAM" id="SignalP"/>
    </source>
</evidence>
<keyword evidence="4" id="KW-1185">Reference proteome</keyword>
<dbReference type="EMBL" id="NOZR01000017">
    <property type="protein sequence ID" value="OYN77380.1"/>
    <property type="molecule type" value="Genomic_DNA"/>
</dbReference>
<feature type="chain" id="PRO_5012445682" description="Chitin-binding protein" evidence="2">
    <location>
        <begin position="29"/>
        <end position="77"/>
    </location>
</feature>
<protein>
    <recommendedName>
        <fullName evidence="5">Chitin-binding protein</fullName>
    </recommendedName>
</protein>
<gene>
    <name evidence="3" type="ORF">CG716_19225</name>
</gene>
<feature type="region of interest" description="Disordered" evidence="1">
    <location>
        <begin position="29"/>
        <end position="48"/>
    </location>
</feature>
<sequence length="77" mass="7644">MKLRPLIASAAILGGLGASLLGAGVASADPWGPHPHPGPVGWGGPPPPPPYWAPPPPPYWGPPPPPPLACVVGVCLP</sequence>
<dbReference type="Proteomes" id="UP000216063">
    <property type="component" value="Unassembled WGS sequence"/>
</dbReference>
<evidence type="ECO:0008006" key="5">
    <source>
        <dbReference type="Google" id="ProtNLM"/>
    </source>
</evidence>
<name>A0A255DE70_9MYCO</name>
<feature type="compositionally biased region" description="Pro residues" evidence="1">
    <location>
        <begin position="32"/>
        <end position="48"/>
    </location>
</feature>
<organism evidence="3 4">
    <name type="scientific">Mycolicibacterium sphagni</name>
    <dbReference type="NCBI Taxonomy" id="1786"/>
    <lineage>
        <taxon>Bacteria</taxon>
        <taxon>Bacillati</taxon>
        <taxon>Actinomycetota</taxon>
        <taxon>Actinomycetes</taxon>
        <taxon>Mycobacteriales</taxon>
        <taxon>Mycobacteriaceae</taxon>
        <taxon>Mycolicibacterium</taxon>
    </lineage>
</organism>
<reference evidence="3 4" key="1">
    <citation type="submission" date="2017-07" db="EMBL/GenBank/DDBJ databases">
        <title>The new phylogeny of genus Mycobacterium.</title>
        <authorList>
            <person name="Tortoli E."/>
            <person name="Trovato A."/>
            <person name="Cirillo D.M."/>
        </authorList>
    </citation>
    <scope>NUCLEOTIDE SEQUENCE [LARGE SCALE GENOMIC DNA]</scope>
    <source>
        <strain evidence="3 4">ATCC 33027</strain>
    </source>
</reference>
<feature type="signal peptide" evidence="2">
    <location>
        <begin position="1"/>
        <end position="28"/>
    </location>
</feature>
<keyword evidence="2" id="KW-0732">Signal</keyword>
<evidence type="ECO:0000256" key="1">
    <source>
        <dbReference type="SAM" id="MobiDB-lite"/>
    </source>
</evidence>
<evidence type="ECO:0000313" key="3">
    <source>
        <dbReference type="EMBL" id="OYN77380.1"/>
    </source>
</evidence>
<evidence type="ECO:0000313" key="4">
    <source>
        <dbReference type="Proteomes" id="UP000216063"/>
    </source>
</evidence>
<comment type="caution">
    <text evidence="3">The sequence shown here is derived from an EMBL/GenBank/DDBJ whole genome shotgun (WGS) entry which is preliminary data.</text>
</comment>
<proteinExistence type="predicted"/>
<accession>A0A255DE70</accession>